<protein>
    <submittedName>
        <fullName evidence="2">DUF5103 domain-containing protein</fullName>
    </submittedName>
</protein>
<gene>
    <name evidence="2" type="ORF">BST99_07785</name>
</gene>
<evidence type="ECO:0000259" key="1">
    <source>
        <dbReference type="Pfam" id="PF17116"/>
    </source>
</evidence>
<dbReference type="AlphaFoldDB" id="A0A2S7T7T6"/>
<evidence type="ECO:0000313" key="2">
    <source>
        <dbReference type="EMBL" id="PQJ15641.1"/>
    </source>
</evidence>
<feature type="domain" description="Type 9 secretion system plug protein N-terminal" evidence="1">
    <location>
        <begin position="43"/>
        <end position="163"/>
    </location>
</feature>
<dbReference type="EMBL" id="MQVX01000001">
    <property type="protein sequence ID" value="PQJ15641.1"/>
    <property type="molecule type" value="Genomic_DNA"/>
</dbReference>
<dbReference type="InterPro" id="IPR014756">
    <property type="entry name" value="Ig_E-set"/>
</dbReference>
<dbReference type="RefSeq" id="WP_105001291.1">
    <property type="nucleotide sequence ID" value="NZ_MQVX01000001.1"/>
</dbReference>
<dbReference type="InterPro" id="IPR031345">
    <property type="entry name" value="T9SS_Plug_N"/>
</dbReference>
<accession>A0A2S7T7T6</accession>
<dbReference type="Proteomes" id="UP000239366">
    <property type="component" value="Unassembled WGS sequence"/>
</dbReference>
<reference evidence="3" key="1">
    <citation type="submission" date="2016-11" db="EMBL/GenBank/DDBJ databases">
        <title>Trade-off between light-utilization and light-protection in marine flavobacteria.</title>
        <authorList>
            <person name="Kumagai Y."/>
            <person name="Yoshizawa S."/>
            <person name="Kogure K."/>
        </authorList>
    </citation>
    <scope>NUCLEOTIDE SEQUENCE [LARGE SCALE GENOMIC DNA]</scope>
    <source>
        <strain evidence="3">SG-18</strain>
    </source>
</reference>
<dbReference type="OrthoDB" id="1522602at2"/>
<keyword evidence="3" id="KW-1185">Reference proteome</keyword>
<dbReference type="Gene3D" id="2.60.40.10">
    <property type="entry name" value="Immunoglobulins"/>
    <property type="match status" value="1"/>
</dbReference>
<organism evidence="2 3">
    <name type="scientific">Aureicoccus marinus</name>
    <dbReference type="NCBI Taxonomy" id="754435"/>
    <lineage>
        <taxon>Bacteria</taxon>
        <taxon>Pseudomonadati</taxon>
        <taxon>Bacteroidota</taxon>
        <taxon>Flavobacteriia</taxon>
        <taxon>Flavobacteriales</taxon>
        <taxon>Flavobacteriaceae</taxon>
        <taxon>Aureicoccus</taxon>
    </lineage>
</organism>
<dbReference type="SUPFAM" id="SSF81296">
    <property type="entry name" value="E set domains"/>
    <property type="match status" value="1"/>
</dbReference>
<dbReference type="InterPro" id="IPR013783">
    <property type="entry name" value="Ig-like_fold"/>
</dbReference>
<name>A0A2S7T7T6_9FLAO</name>
<proteinExistence type="predicted"/>
<comment type="caution">
    <text evidence="2">The sequence shown here is derived from an EMBL/GenBank/DDBJ whole genome shotgun (WGS) entry which is preliminary data.</text>
</comment>
<dbReference type="Pfam" id="PF17116">
    <property type="entry name" value="T9SS_plug_1st"/>
    <property type="match status" value="1"/>
</dbReference>
<evidence type="ECO:0000313" key="3">
    <source>
        <dbReference type="Proteomes" id="UP000239366"/>
    </source>
</evidence>
<sequence length="426" mass="49972">MKPQKTKQVRRIRHAFSLLLIFFSSSILVQGQELLEIAPPENIKSIIFKGPTEDQFPLIQLGESLRLEFDDLTARESDYYYRIRHCDHNWEPSQLLKSQYLDGMDNQRIIDYRNSYNTLQAYSNYRLQLPNSLVRVKVSGNYVLEILNSSNQLQFSRRFVVYEPLVVVSGVAKRSRNFNFVNTKQSIQFSINTGAFRVVNPRQQIKVVIIQNDQWRTAINGLKPQFTRGPELIYRYDQESSFFGGNEYLNFDTSDLRGPTAAIAKIRVEDVYQHYLYTNQYRYDRPYTYFPDINGDFELRTLQGRDPSREGEYTDVHFSLPYRDVMGLDQLYIYGKFNNYELDDISRLEYNEENGMFEATVRLKQGFYNFKYVALNDRGELIDSKVSGDFHFTENNYRLLVYFRDFGGQYDRLIGIGNVSSAGIAN</sequence>